<keyword evidence="2" id="KW-1185">Reference proteome</keyword>
<dbReference type="Proteomes" id="UP000006346">
    <property type="component" value="Chromosome"/>
</dbReference>
<protein>
    <recommendedName>
        <fullName evidence="3">DNA-binding protein</fullName>
    </recommendedName>
</protein>
<reference evidence="2" key="1">
    <citation type="submission" date="2011-11" db="EMBL/GenBank/DDBJ databases">
        <title>Complete sequence of Desulfosporosinus orientis DSM 765.</title>
        <authorList>
            <person name="Lucas S."/>
            <person name="Han J."/>
            <person name="Lapidus A."/>
            <person name="Cheng J.-F."/>
            <person name="Goodwin L."/>
            <person name="Pitluck S."/>
            <person name="Peters L."/>
            <person name="Ovchinnikova G."/>
            <person name="Teshima H."/>
            <person name="Detter J.C."/>
            <person name="Han C."/>
            <person name="Tapia R."/>
            <person name="Land M."/>
            <person name="Hauser L."/>
            <person name="Kyrpides N."/>
            <person name="Ivanova N."/>
            <person name="Pagani I."/>
            <person name="Pester M."/>
            <person name="Spring S."/>
            <person name="Ollivier B."/>
            <person name="Rattei T."/>
            <person name="Klenk H.-P."/>
            <person name="Wagner M."/>
            <person name="Loy A."/>
            <person name="Woyke T."/>
        </authorList>
    </citation>
    <scope>NUCLEOTIDE SEQUENCE [LARGE SCALE GENOMIC DNA]</scope>
    <source>
        <strain evidence="2">ATCC 19365 / DSM 765 / NCIMB 8382 / VKM B-1628</strain>
    </source>
</reference>
<dbReference type="eggNOG" id="COG3478">
    <property type="taxonomic scope" value="Bacteria"/>
</dbReference>
<dbReference type="AlphaFoldDB" id="G7W8W3"/>
<dbReference type="PATRIC" id="fig|768706.3.peg.2238"/>
<organism evidence="1 2">
    <name type="scientific">Desulfosporosinus orientis (strain ATCC 19365 / DSM 765 / NCIMB 8382 / VKM B-1628 / Singapore I)</name>
    <name type="common">Desulfotomaculum orientis</name>
    <dbReference type="NCBI Taxonomy" id="768706"/>
    <lineage>
        <taxon>Bacteria</taxon>
        <taxon>Bacillati</taxon>
        <taxon>Bacillota</taxon>
        <taxon>Clostridia</taxon>
        <taxon>Eubacteriales</taxon>
        <taxon>Desulfitobacteriaceae</taxon>
        <taxon>Desulfosporosinus</taxon>
    </lineage>
</organism>
<dbReference type="STRING" id="768706.Desor_2221"/>
<gene>
    <name evidence="1" type="ordered locus">Desor_2221</name>
</gene>
<proteinExistence type="predicted"/>
<evidence type="ECO:0000313" key="2">
    <source>
        <dbReference type="Proteomes" id="UP000006346"/>
    </source>
</evidence>
<dbReference type="EMBL" id="CP003108">
    <property type="protein sequence ID" value="AET67823.1"/>
    <property type="molecule type" value="Genomic_DNA"/>
</dbReference>
<dbReference type="RefSeq" id="WP_014184636.1">
    <property type="nucleotide sequence ID" value="NC_016584.1"/>
</dbReference>
<evidence type="ECO:0000313" key="1">
    <source>
        <dbReference type="EMBL" id="AET67823.1"/>
    </source>
</evidence>
<dbReference type="OrthoDB" id="72206at2"/>
<accession>G7W8W3</accession>
<dbReference type="HOGENOM" id="CLU_182098_1_0_9"/>
<dbReference type="KEGG" id="dor:Desor_2221"/>
<name>G7W8W3_DESOD</name>
<reference evidence="1 2" key="2">
    <citation type="journal article" date="2012" name="J. Bacteriol.">
        <title>Complete genome sequences of Desulfosporosinus orientis DSM765T, Desulfosporosinus youngiae DSM17734T, Desulfosporosinus meridiei DSM13257T, and Desulfosporosinus acidiphilus DSM22704T.</title>
        <authorList>
            <person name="Pester M."/>
            <person name="Brambilla E."/>
            <person name="Alazard D."/>
            <person name="Rattei T."/>
            <person name="Weinmaier T."/>
            <person name="Han J."/>
            <person name="Lucas S."/>
            <person name="Lapidus A."/>
            <person name="Cheng J.F."/>
            <person name="Goodwin L."/>
            <person name="Pitluck S."/>
            <person name="Peters L."/>
            <person name="Ovchinnikova G."/>
            <person name="Teshima H."/>
            <person name="Detter J.C."/>
            <person name="Han C.S."/>
            <person name="Tapia R."/>
            <person name="Land M.L."/>
            <person name="Hauser L."/>
            <person name="Kyrpides N.C."/>
            <person name="Ivanova N.N."/>
            <person name="Pagani I."/>
            <person name="Huntmann M."/>
            <person name="Wei C.L."/>
            <person name="Davenport K.W."/>
            <person name="Daligault H."/>
            <person name="Chain P.S."/>
            <person name="Chen A."/>
            <person name="Mavromatis K."/>
            <person name="Markowitz V."/>
            <person name="Szeto E."/>
            <person name="Mikhailova N."/>
            <person name="Pati A."/>
            <person name="Wagner M."/>
            <person name="Woyke T."/>
            <person name="Ollivier B."/>
            <person name="Klenk H.P."/>
            <person name="Spring S."/>
            <person name="Loy A."/>
        </authorList>
    </citation>
    <scope>NUCLEOTIDE SEQUENCE [LARGE SCALE GENOMIC DNA]</scope>
    <source>
        <strain evidence="2">ATCC 19365 / DSM 765 / NCIMB 8382 / VKM B-1628</strain>
    </source>
</reference>
<evidence type="ECO:0008006" key="3">
    <source>
        <dbReference type="Google" id="ProtNLM"/>
    </source>
</evidence>
<sequence>MSNFFKALKRGAKVAMESFGPSRYRASGIVVTCPHCKEDVFEQREAQFNTSFATFLNLDWLNKSAVVLICAKCGLAQWYNSKPQRIDV</sequence>